<reference evidence="2 3" key="1">
    <citation type="submission" date="2016-10" db="EMBL/GenBank/DDBJ databases">
        <authorList>
            <person name="de Groot N.N."/>
        </authorList>
    </citation>
    <scope>NUCLEOTIDE SEQUENCE [LARGE SCALE GENOMIC DNA]</scope>
    <source>
        <strain evidence="2 3">DSM 24015</strain>
    </source>
</reference>
<dbReference type="EMBL" id="FNAS01000015">
    <property type="protein sequence ID" value="SDE61003.1"/>
    <property type="molecule type" value="Genomic_DNA"/>
</dbReference>
<dbReference type="CDD" id="cd00761">
    <property type="entry name" value="Glyco_tranf_GTA_type"/>
    <property type="match status" value="1"/>
</dbReference>
<proteinExistence type="predicted"/>
<dbReference type="PANTHER" id="PTHR22916">
    <property type="entry name" value="GLYCOSYLTRANSFERASE"/>
    <property type="match status" value="1"/>
</dbReference>
<gene>
    <name evidence="2" type="ORF">SAMN05421544_11510</name>
</gene>
<protein>
    <submittedName>
        <fullName evidence="2">Glycosyl transferase family 2</fullName>
    </submittedName>
</protein>
<dbReference type="PANTHER" id="PTHR22916:SF3">
    <property type="entry name" value="UDP-GLCNAC:BETAGAL BETA-1,3-N-ACETYLGLUCOSAMINYLTRANSFERASE-LIKE PROTEIN 1"/>
    <property type="match status" value="1"/>
</dbReference>
<dbReference type="Pfam" id="PF00535">
    <property type="entry name" value="Glycos_transf_2"/>
    <property type="match status" value="1"/>
</dbReference>
<dbReference type="Proteomes" id="UP000198517">
    <property type="component" value="Unassembled WGS sequence"/>
</dbReference>
<dbReference type="InterPro" id="IPR001173">
    <property type="entry name" value="Glyco_trans_2-like"/>
</dbReference>
<dbReference type="AlphaFoldDB" id="A0A1G7EBI0"/>
<evidence type="ECO:0000259" key="1">
    <source>
        <dbReference type="Pfam" id="PF00535"/>
    </source>
</evidence>
<dbReference type="InterPro" id="IPR029044">
    <property type="entry name" value="Nucleotide-diphossugar_trans"/>
</dbReference>
<evidence type="ECO:0000313" key="3">
    <source>
        <dbReference type="Proteomes" id="UP000198517"/>
    </source>
</evidence>
<organism evidence="2 3">
    <name type="scientific">Riemerella columbipharyngis</name>
    <dbReference type="NCBI Taxonomy" id="1071918"/>
    <lineage>
        <taxon>Bacteria</taxon>
        <taxon>Pseudomonadati</taxon>
        <taxon>Bacteroidota</taxon>
        <taxon>Flavobacteriia</taxon>
        <taxon>Flavobacteriales</taxon>
        <taxon>Weeksellaceae</taxon>
        <taxon>Riemerella</taxon>
    </lineage>
</organism>
<dbReference type="Gene3D" id="3.90.550.10">
    <property type="entry name" value="Spore Coat Polysaccharide Biosynthesis Protein SpsA, Chain A"/>
    <property type="match status" value="1"/>
</dbReference>
<evidence type="ECO:0000313" key="2">
    <source>
        <dbReference type="EMBL" id="SDE61003.1"/>
    </source>
</evidence>
<keyword evidence="2" id="KW-0808">Transferase</keyword>
<dbReference type="STRING" id="1071918.SAMN05421544_11510"/>
<dbReference type="SUPFAM" id="SSF53448">
    <property type="entry name" value="Nucleotide-diphospho-sugar transferases"/>
    <property type="match status" value="1"/>
</dbReference>
<dbReference type="GO" id="GO:0016758">
    <property type="term" value="F:hexosyltransferase activity"/>
    <property type="evidence" value="ECO:0007669"/>
    <property type="project" value="UniProtKB-ARBA"/>
</dbReference>
<feature type="domain" description="Glycosyltransferase 2-like" evidence="1">
    <location>
        <begin position="1"/>
        <end position="151"/>
    </location>
</feature>
<sequence length="315" mass="37766">MSVYNAEKYLSQAVESIVRQVFEDFEFIIIDDCSTDKSYEIIRHYVDVDKRIKVLRKQENKGSKGFVENLNWGLKEAKGQYVARMDADDISHPERLEKQVQFLDAYSDVFMVGSSINFIDEKDNFIKVLEAPERDEAIKQKMPKSISMYHPVIMFRNNAEVRYRDKIYYCEDYDLYLRLMIEGKKFYNFTTPLLDYRILETSISRKDGKFFRTLFVEKTKQFYRESLKYGKDSYEEFHPEYLLHILDSEKNESEKELKFALNVATKHRYKKELSILMNQYKSQYGNKIDVILLNIMNSFPMVIPKFYYKFLKKSF</sequence>
<keyword evidence="3" id="KW-1185">Reference proteome</keyword>
<name>A0A1G7EBI0_9FLAO</name>
<accession>A0A1G7EBI0</accession>